<proteinExistence type="predicted"/>
<name>A0A4R6M0X1_9FIRM</name>
<dbReference type="CDD" id="cd05269">
    <property type="entry name" value="TMR_SDR_a"/>
    <property type="match status" value="1"/>
</dbReference>
<dbReference type="PANTHER" id="PTHR47129">
    <property type="entry name" value="QUINONE OXIDOREDUCTASE 2"/>
    <property type="match status" value="1"/>
</dbReference>
<evidence type="ECO:0000313" key="3">
    <source>
        <dbReference type="Proteomes" id="UP000295064"/>
    </source>
</evidence>
<dbReference type="SUPFAM" id="SSF51735">
    <property type="entry name" value="NAD(P)-binding Rossmann-fold domains"/>
    <property type="match status" value="1"/>
</dbReference>
<dbReference type="PANTHER" id="PTHR47129:SF1">
    <property type="entry name" value="NMRA-LIKE DOMAIN-CONTAINING PROTEIN"/>
    <property type="match status" value="1"/>
</dbReference>
<gene>
    <name evidence="2" type="ORF">DFR79_102131</name>
</gene>
<comment type="caution">
    <text evidence="2">The sequence shown here is derived from an EMBL/GenBank/DDBJ whole genome shotgun (WGS) entry which is preliminary data.</text>
</comment>
<organism evidence="2 3">
    <name type="scientific">Halanaerobium saccharolyticum</name>
    <dbReference type="NCBI Taxonomy" id="43595"/>
    <lineage>
        <taxon>Bacteria</taxon>
        <taxon>Bacillati</taxon>
        <taxon>Bacillota</taxon>
        <taxon>Clostridia</taxon>
        <taxon>Halanaerobiales</taxon>
        <taxon>Halanaerobiaceae</taxon>
        <taxon>Halanaerobium</taxon>
    </lineage>
</organism>
<sequence length="289" mass="31920">MKTLVTGATGKLGSKVMDFLMKEVPAEQLAVSVRDPAKAEALKNRGVEVRQGDFEQPETLSTAFRNVDKILIISTTGDNETRIREHQNAVHAAAEAGVNFIAYTSLADAENSSLFLAPVHRKTEKAIKATGIPYSFLRNNWYLRNELPSIKAAISGQPWVTAAEEGKVGWALQKDYAEAAAKVLSESGHENTIYELSAQPRTQAELVNAVADIIDQEITIKRVDDEEYKQIMKESGMPESSLPMILAIQRGIREGELNVKSNDFEKLLGRPATPIKKALEELMQEEDLI</sequence>
<dbReference type="OrthoDB" id="339107at2"/>
<dbReference type="InterPro" id="IPR036291">
    <property type="entry name" value="NAD(P)-bd_dom_sf"/>
</dbReference>
<feature type="domain" description="NmrA-like" evidence="1">
    <location>
        <begin position="3"/>
        <end position="240"/>
    </location>
</feature>
<dbReference type="AlphaFoldDB" id="A0A4R6M0X1"/>
<reference evidence="2 3" key="1">
    <citation type="submission" date="2019-03" db="EMBL/GenBank/DDBJ databases">
        <title>Subsurface microbial communities from deep shales in Ohio and West Virginia, USA.</title>
        <authorList>
            <person name="Wrighton K."/>
        </authorList>
    </citation>
    <scope>NUCLEOTIDE SEQUENCE [LARGE SCALE GENOMIC DNA]</scope>
    <source>
        <strain evidence="2 3">MA284_T2</strain>
    </source>
</reference>
<evidence type="ECO:0000313" key="2">
    <source>
        <dbReference type="EMBL" id="TDO94754.1"/>
    </source>
</evidence>
<protein>
    <submittedName>
        <fullName evidence="2">NAD(P)H dehydrogenase (Quinone)</fullName>
    </submittedName>
</protein>
<evidence type="ECO:0000259" key="1">
    <source>
        <dbReference type="Pfam" id="PF05368"/>
    </source>
</evidence>
<dbReference type="RefSeq" id="WP_133513842.1">
    <property type="nucleotide sequence ID" value="NZ_SNWX01000002.1"/>
</dbReference>
<dbReference type="Proteomes" id="UP000295064">
    <property type="component" value="Unassembled WGS sequence"/>
</dbReference>
<dbReference type="EMBL" id="SNWX01000002">
    <property type="protein sequence ID" value="TDO94754.1"/>
    <property type="molecule type" value="Genomic_DNA"/>
</dbReference>
<dbReference type="Pfam" id="PF05368">
    <property type="entry name" value="NmrA"/>
    <property type="match status" value="1"/>
</dbReference>
<dbReference type="InterPro" id="IPR008030">
    <property type="entry name" value="NmrA-like"/>
</dbReference>
<dbReference type="InterPro" id="IPR052718">
    <property type="entry name" value="NmrA-type_oxidoreductase"/>
</dbReference>
<dbReference type="Gene3D" id="3.90.25.10">
    <property type="entry name" value="UDP-galactose 4-epimerase, domain 1"/>
    <property type="match status" value="1"/>
</dbReference>
<accession>A0A4R6M0X1</accession>
<dbReference type="Gene3D" id="3.40.50.720">
    <property type="entry name" value="NAD(P)-binding Rossmann-like Domain"/>
    <property type="match status" value="1"/>
</dbReference>